<evidence type="ECO:0000256" key="8">
    <source>
        <dbReference type="SAM" id="SignalP"/>
    </source>
</evidence>
<protein>
    <recommendedName>
        <fullName evidence="11">Receptor ligand binding region domain-containing protein</fullName>
    </recommendedName>
</protein>
<feature type="chain" id="PRO_5044767878" description="Receptor ligand binding region domain-containing protein" evidence="8">
    <location>
        <begin position="25"/>
        <end position="753"/>
    </location>
</feature>
<feature type="compositionally biased region" description="Low complexity" evidence="7">
    <location>
        <begin position="226"/>
        <end position="260"/>
    </location>
</feature>
<evidence type="ECO:0008006" key="11">
    <source>
        <dbReference type="Google" id="ProtNLM"/>
    </source>
</evidence>
<keyword evidence="4" id="KW-0472">Membrane</keyword>
<comment type="caution">
    <text evidence="9">The sequence shown here is derived from an EMBL/GenBank/DDBJ whole genome shotgun (WGS) entry which is preliminary data.</text>
</comment>
<reference evidence="9 10" key="1">
    <citation type="journal article" date="2024" name="bioRxiv">
        <title>A reference genome for Trichogramma kaykai: A tiny desert-dwelling parasitoid wasp with competing sex-ratio distorters.</title>
        <authorList>
            <person name="Culotta J."/>
            <person name="Lindsey A.R."/>
        </authorList>
    </citation>
    <scope>NUCLEOTIDE SEQUENCE [LARGE SCALE GENOMIC DNA]</scope>
    <source>
        <strain evidence="9 10">KSX58</strain>
    </source>
</reference>
<keyword evidence="6" id="KW-0325">Glycoprotein</keyword>
<proteinExistence type="predicted"/>
<evidence type="ECO:0000313" key="9">
    <source>
        <dbReference type="EMBL" id="KAL3403063.1"/>
    </source>
</evidence>
<sequence length="753" mass="82582">MVLKLMLRSLWSSALMAFCSLVVAATNSPTAADEVLGLKTSSSSGSSAEQPDKVGGIAVASTQTVLTYSFYPTASRRETIIPPSERTTAEQPFKQSENLQTLRNLLASSQYNNEITSKLALVANDQKRRLKVKDVYSDAAAVAAPAGDVFFEPLRCSNDEDDNCDTAKGAKKFSDNFASLKVKRKKSTSEKLTKPAAAPALVIPSLSLNVVRDSPGFSPIKTATTIASTPRRTRRAPTLTNNYGFSSAGLSSATSSSGWSRRQRVVPLVDESERSGSSSSSSVAKFPLGTVRVSPSHNEITRRIRFDKPRRLRLRRRREKRFTGENVKNDRLTFRHKEDENENDKIRDKKTNVRIRPSSSSSSSENESKALVSAGVRKDKARANPLIRTEISSIMPFTAAEIYQQQRQHIEKPIVSKATTSASSSLSSSGKSRIRSSGIKDQQFPRTEARFELFSRTSSEEKPKKKVKPTAVAAAITSASTPRSTKTKIIKTKTAAEPTSNGDDNYSCRHLLNNRPVDEWSSTTTGQLSFHCSSAPKEKRSPNSTELELPRGGGNKEVKKKLLDHVGVTASATAAATMDHHQLHQWPIKLSAEVEGDLILGGLMMVHEREDSITCGPVMPQGGVQALEAMLYTLDKLNAEKFVPGVKVGAHILDDCDKDTYGLEMAVDFIKASTYIWSGSSDQAQQTLVRHQFKRIFSLQRKGFLLLRALSSVSTSQYTFLFYTEKNILTSATHSQSKRAGTKAANIHEAVHD</sequence>
<evidence type="ECO:0000313" key="10">
    <source>
        <dbReference type="Proteomes" id="UP001627154"/>
    </source>
</evidence>
<keyword evidence="10" id="KW-1185">Reference proteome</keyword>
<feature type="region of interest" description="Disordered" evidence="7">
    <location>
        <begin position="226"/>
        <end position="263"/>
    </location>
</feature>
<dbReference type="InterPro" id="IPR050726">
    <property type="entry name" value="mGluR"/>
</dbReference>
<evidence type="ECO:0000256" key="4">
    <source>
        <dbReference type="ARBA" id="ARBA00023136"/>
    </source>
</evidence>
<evidence type="ECO:0000256" key="5">
    <source>
        <dbReference type="ARBA" id="ARBA00023170"/>
    </source>
</evidence>
<dbReference type="Proteomes" id="UP001627154">
    <property type="component" value="Unassembled WGS sequence"/>
</dbReference>
<dbReference type="GO" id="GO:0016020">
    <property type="term" value="C:membrane"/>
    <property type="evidence" value="ECO:0007669"/>
    <property type="project" value="UniProtKB-SubCell"/>
</dbReference>
<dbReference type="InterPro" id="IPR028082">
    <property type="entry name" value="Peripla_BP_I"/>
</dbReference>
<evidence type="ECO:0000256" key="1">
    <source>
        <dbReference type="ARBA" id="ARBA00004141"/>
    </source>
</evidence>
<evidence type="ECO:0000256" key="3">
    <source>
        <dbReference type="ARBA" id="ARBA00022989"/>
    </source>
</evidence>
<gene>
    <name evidence="9" type="ORF">TKK_004198</name>
</gene>
<feature type="compositionally biased region" description="Basic and acidic residues" evidence="7">
    <location>
        <begin position="333"/>
        <end position="351"/>
    </location>
</feature>
<organism evidence="9 10">
    <name type="scientific">Trichogramma kaykai</name>
    <dbReference type="NCBI Taxonomy" id="54128"/>
    <lineage>
        <taxon>Eukaryota</taxon>
        <taxon>Metazoa</taxon>
        <taxon>Ecdysozoa</taxon>
        <taxon>Arthropoda</taxon>
        <taxon>Hexapoda</taxon>
        <taxon>Insecta</taxon>
        <taxon>Pterygota</taxon>
        <taxon>Neoptera</taxon>
        <taxon>Endopterygota</taxon>
        <taxon>Hymenoptera</taxon>
        <taxon>Apocrita</taxon>
        <taxon>Proctotrupomorpha</taxon>
        <taxon>Chalcidoidea</taxon>
        <taxon>Trichogrammatidae</taxon>
        <taxon>Trichogramma</taxon>
    </lineage>
</organism>
<dbReference type="EMBL" id="JBJJXI010000032">
    <property type="protein sequence ID" value="KAL3403063.1"/>
    <property type="molecule type" value="Genomic_DNA"/>
</dbReference>
<keyword evidence="3" id="KW-1133">Transmembrane helix</keyword>
<comment type="subcellular location">
    <subcellularLocation>
        <location evidence="1">Membrane</location>
        <topology evidence="1">Multi-pass membrane protein</topology>
    </subcellularLocation>
</comment>
<accession>A0ABD2XDV4</accession>
<name>A0ABD2XDV4_9HYME</name>
<dbReference type="PRINTS" id="PR00248">
    <property type="entry name" value="GPCRMGR"/>
</dbReference>
<dbReference type="PANTHER" id="PTHR24060">
    <property type="entry name" value="METABOTROPIC GLUTAMATE RECEPTOR"/>
    <property type="match status" value="1"/>
</dbReference>
<feature type="signal peptide" evidence="8">
    <location>
        <begin position="1"/>
        <end position="24"/>
    </location>
</feature>
<feature type="compositionally biased region" description="Low complexity" evidence="7">
    <location>
        <begin position="416"/>
        <end position="439"/>
    </location>
</feature>
<evidence type="ECO:0000256" key="2">
    <source>
        <dbReference type="ARBA" id="ARBA00022692"/>
    </source>
</evidence>
<feature type="region of interest" description="Disordered" evidence="7">
    <location>
        <begin position="333"/>
        <end position="377"/>
    </location>
</feature>
<feature type="compositionally biased region" description="Polar residues" evidence="7">
    <location>
        <begin position="520"/>
        <end position="532"/>
    </location>
</feature>
<feature type="region of interest" description="Disordered" evidence="7">
    <location>
        <begin position="414"/>
        <end position="442"/>
    </location>
</feature>
<keyword evidence="5" id="KW-0675">Receptor</keyword>
<dbReference type="InterPro" id="IPR000337">
    <property type="entry name" value="GPCR_3"/>
</dbReference>
<dbReference type="Gene3D" id="3.40.50.2300">
    <property type="match status" value="1"/>
</dbReference>
<feature type="region of interest" description="Disordered" evidence="7">
    <location>
        <begin position="520"/>
        <end position="555"/>
    </location>
</feature>
<keyword evidence="8" id="KW-0732">Signal</keyword>
<dbReference type="SUPFAM" id="SSF53822">
    <property type="entry name" value="Periplasmic binding protein-like I"/>
    <property type="match status" value="1"/>
</dbReference>
<dbReference type="AlphaFoldDB" id="A0ABD2XDV4"/>
<evidence type="ECO:0000256" key="7">
    <source>
        <dbReference type="SAM" id="MobiDB-lite"/>
    </source>
</evidence>
<keyword evidence="2" id="KW-0812">Transmembrane</keyword>
<evidence type="ECO:0000256" key="6">
    <source>
        <dbReference type="ARBA" id="ARBA00023180"/>
    </source>
</evidence>